<dbReference type="InterPro" id="IPR012338">
    <property type="entry name" value="Beta-lactam/transpept-like"/>
</dbReference>
<evidence type="ECO:0000256" key="7">
    <source>
        <dbReference type="ARBA" id="ARBA00022729"/>
    </source>
</evidence>
<dbReference type="InterPro" id="IPR012907">
    <property type="entry name" value="Peptidase_S11_C"/>
</dbReference>
<dbReference type="GO" id="GO:0006508">
    <property type="term" value="P:proteolysis"/>
    <property type="evidence" value="ECO:0007669"/>
    <property type="project" value="UniProtKB-KW"/>
</dbReference>
<keyword evidence="16" id="KW-0812">Transmembrane</keyword>
<evidence type="ECO:0000313" key="18">
    <source>
        <dbReference type="EMBL" id="QHI71985.1"/>
    </source>
</evidence>
<evidence type="ECO:0000256" key="12">
    <source>
        <dbReference type="ARBA" id="ARBA00034000"/>
    </source>
</evidence>
<dbReference type="GO" id="GO:0071555">
    <property type="term" value="P:cell wall organization"/>
    <property type="evidence" value="ECO:0007669"/>
    <property type="project" value="UniProtKB-KW"/>
</dbReference>
<evidence type="ECO:0000256" key="5">
    <source>
        <dbReference type="ARBA" id="ARBA00022645"/>
    </source>
</evidence>
<feature type="active site" evidence="13">
    <location>
        <position position="140"/>
    </location>
</feature>
<gene>
    <name evidence="18" type="ORF">Ami3637_05875</name>
</gene>
<protein>
    <recommendedName>
        <fullName evidence="4">serine-type D-Ala-D-Ala carboxypeptidase</fullName>
        <ecNumber evidence="4">3.4.16.4</ecNumber>
    </recommendedName>
</protein>
<keyword evidence="10" id="KW-0573">Peptidoglycan synthesis</keyword>
<comment type="pathway">
    <text evidence="2">Cell wall biogenesis; peptidoglycan biosynthesis.</text>
</comment>
<dbReference type="InterPro" id="IPR001967">
    <property type="entry name" value="Peptidase_S11_N"/>
</dbReference>
<keyword evidence="6" id="KW-0645">Protease</keyword>
<organism evidence="18 19">
    <name type="scientific">Aminipila terrae</name>
    <dbReference type="NCBI Taxonomy" id="2697030"/>
    <lineage>
        <taxon>Bacteria</taxon>
        <taxon>Bacillati</taxon>
        <taxon>Bacillota</taxon>
        <taxon>Clostridia</taxon>
        <taxon>Peptostreptococcales</taxon>
        <taxon>Anaerovoracaceae</taxon>
        <taxon>Aminipila</taxon>
    </lineage>
</organism>
<evidence type="ECO:0000256" key="15">
    <source>
        <dbReference type="RuleBase" id="RU004016"/>
    </source>
</evidence>
<keyword evidence="7" id="KW-0732">Signal</keyword>
<evidence type="ECO:0000256" key="11">
    <source>
        <dbReference type="ARBA" id="ARBA00023316"/>
    </source>
</evidence>
<evidence type="ECO:0000256" key="9">
    <source>
        <dbReference type="ARBA" id="ARBA00022960"/>
    </source>
</evidence>
<comment type="catalytic activity">
    <reaction evidence="12">
        <text>Preferential cleavage: (Ac)2-L-Lys-D-Ala-|-D-Ala. Also transpeptidation of peptidyl-alanyl moieties that are N-acyl substituents of D-alanine.</text>
        <dbReference type="EC" id="3.4.16.4"/>
    </reaction>
</comment>
<keyword evidence="8" id="KW-0378">Hydrolase</keyword>
<evidence type="ECO:0000256" key="13">
    <source>
        <dbReference type="PIRSR" id="PIRSR618044-1"/>
    </source>
</evidence>
<evidence type="ECO:0000256" key="3">
    <source>
        <dbReference type="ARBA" id="ARBA00007164"/>
    </source>
</evidence>
<keyword evidence="19" id="KW-1185">Reference proteome</keyword>
<dbReference type="RefSeq" id="WP_162361755.1">
    <property type="nucleotide sequence ID" value="NZ_CP047591.1"/>
</dbReference>
<dbReference type="GO" id="GO:0008360">
    <property type="term" value="P:regulation of cell shape"/>
    <property type="evidence" value="ECO:0007669"/>
    <property type="project" value="UniProtKB-KW"/>
</dbReference>
<dbReference type="InterPro" id="IPR015956">
    <property type="entry name" value="Peniciliin-bd_prot_C_sf"/>
</dbReference>
<dbReference type="KEGG" id="amic:Ami3637_05875"/>
<evidence type="ECO:0000256" key="1">
    <source>
        <dbReference type="ARBA" id="ARBA00003217"/>
    </source>
</evidence>
<dbReference type="InterPro" id="IPR037167">
    <property type="entry name" value="Peptidase_S11_C_sf"/>
</dbReference>
<comment type="function">
    <text evidence="1">Removes C-terminal D-alanyl residues from sugar-peptide cell wall precursors.</text>
</comment>
<reference evidence="18 19" key="1">
    <citation type="submission" date="2020-01" db="EMBL/GenBank/DDBJ databases">
        <title>Genomic analysis of Aminipila sp. CBA3637.</title>
        <authorList>
            <person name="Kim Y.B."/>
            <person name="Roh S.W."/>
        </authorList>
    </citation>
    <scope>NUCLEOTIDE SEQUENCE [LARGE SCALE GENOMIC DNA]</scope>
    <source>
        <strain evidence="18 19">CBA3637</strain>
    </source>
</reference>
<dbReference type="SUPFAM" id="SSF56601">
    <property type="entry name" value="beta-lactamase/transpeptidase-like"/>
    <property type="match status" value="1"/>
</dbReference>
<dbReference type="AlphaFoldDB" id="A0A6P1MLW8"/>
<proteinExistence type="inferred from homology"/>
<keyword evidence="16" id="KW-0472">Membrane</keyword>
<sequence>MRDKIRFGETMKKTITIMIVLFSLIANLGANTSTVFAETDKAGDTKAHAITEVPSIVAETGVLIDAKTGTVLYNKGMDLQREPASTTKIITGLLAIERLPLDKVVTIDAKTPFTEGSRIYLMEGEKITVKDLLYALFLESANDAAVALAVEMAGNVDDFAVMMNEKAKELGAKNTTFRNPNGLHLDGHVTTAYDLAMIAKGAMENPTFRKYVSTYKHTIQPTNKQEEPRYLYNTNRLLYDNKTKVSVNGVLRAAKYDGAIGIKTGYTGQAGGCLVAGASRNGTELISVVMKSTDSGRFGDSIALLDWGFENYHSVKMVAKGTEMGSIKVAHGEERQVALVAEKDGYVTLPVGENSKHIKKVVKAAEKVNAPVKAGQESGSVDFFQNGVLVGAVNIVAVKNVAKGGIFSGLGASVKENSKLFVGAGVLVGALVSIAGALLYIRHRSIKRRKQRRELRAMRIAMDRERDKIFYNKDKYINR</sequence>
<evidence type="ECO:0000313" key="19">
    <source>
        <dbReference type="Proteomes" id="UP000463883"/>
    </source>
</evidence>
<dbReference type="InterPro" id="IPR018044">
    <property type="entry name" value="Peptidase_S11"/>
</dbReference>
<dbReference type="SMART" id="SM00936">
    <property type="entry name" value="PBP5_C"/>
    <property type="match status" value="1"/>
</dbReference>
<dbReference type="GO" id="GO:0009002">
    <property type="term" value="F:serine-type D-Ala-D-Ala carboxypeptidase activity"/>
    <property type="evidence" value="ECO:0007669"/>
    <property type="project" value="UniProtKB-EC"/>
</dbReference>
<evidence type="ECO:0000259" key="17">
    <source>
        <dbReference type="SMART" id="SM00936"/>
    </source>
</evidence>
<evidence type="ECO:0000256" key="16">
    <source>
        <dbReference type="SAM" id="Phobius"/>
    </source>
</evidence>
<dbReference type="GO" id="GO:0009252">
    <property type="term" value="P:peptidoglycan biosynthetic process"/>
    <property type="evidence" value="ECO:0007669"/>
    <property type="project" value="UniProtKB-UniPathway"/>
</dbReference>
<feature type="active site" description="Acyl-ester intermediate" evidence="13">
    <location>
        <position position="85"/>
    </location>
</feature>
<dbReference type="Pfam" id="PF07943">
    <property type="entry name" value="PBP5_C"/>
    <property type="match status" value="1"/>
</dbReference>
<dbReference type="UniPathway" id="UPA00219"/>
<dbReference type="EC" id="3.4.16.4" evidence="4"/>
<feature type="transmembrane region" description="Helical" evidence="16">
    <location>
        <begin position="420"/>
        <end position="441"/>
    </location>
</feature>
<keyword evidence="16" id="KW-1133">Transmembrane helix</keyword>
<evidence type="ECO:0000256" key="14">
    <source>
        <dbReference type="PIRSR" id="PIRSR618044-2"/>
    </source>
</evidence>
<dbReference type="Proteomes" id="UP000463883">
    <property type="component" value="Chromosome"/>
</dbReference>
<evidence type="ECO:0000256" key="6">
    <source>
        <dbReference type="ARBA" id="ARBA00022670"/>
    </source>
</evidence>
<dbReference type="Gene3D" id="2.60.410.10">
    <property type="entry name" value="D-Ala-D-Ala carboxypeptidase, C-terminal domain"/>
    <property type="match status" value="1"/>
</dbReference>
<dbReference type="PANTHER" id="PTHR21581:SF33">
    <property type="entry name" value="D-ALANYL-D-ALANINE CARBOXYPEPTIDASE DACB"/>
    <property type="match status" value="1"/>
</dbReference>
<feature type="domain" description="Peptidase S11 D-Ala-D-Ala carboxypeptidase A C-terminal" evidence="17">
    <location>
        <begin position="312"/>
        <end position="403"/>
    </location>
</feature>
<keyword evidence="5 18" id="KW-0121">Carboxypeptidase</keyword>
<dbReference type="Gene3D" id="3.40.710.10">
    <property type="entry name" value="DD-peptidase/beta-lactamase superfamily"/>
    <property type="match status" value="1"/>
</dbReference>
<feature type="binding site" evidence="14">
    <location>
        <position position="263"/>
    </location>
    <ligand>
        <name>substrate</name>
    </ligand>
</feature>
<accession>A0A6P1MLW8</accession>
<keyword evidence="9" id="KW-0133">Cell shape</keyword>
<evidence type="ECO:0000256" key="4">
    <source>
        <dbReference type="ARBA" id="ARBA00012448"/>
    </source>
</evidence>
<dbReference type="PRINTS" id="PR00725">
    <property type="entry name" value="DADACBPTASE1"/>
</dbReference>
<evidence type="ECO:0000256" key="10">
    <source>
        <dbReference type="ARBA" id="ARBA00022984"/>
    </source>
</evidence>
<dbReference type="SUPFAM" id="SSF69189">
    <property type="entry name" value="Penicillin-binding protein associated domain"/>
    <property type="match status" value="1"/>
</dbReference>
<keyword evidence="11" id="KW-0961">Cell wall biogenesis/degradation</keyword>
<evidence type="ECO:0000256" key="2">
    <source>
        <dbReference type="ARBA" id="ARBA00004752"/>
    </source>
</evidence>
<feature type="active site" description="Proton acceptor" evidence="13">
    <location>
        <position position="88"/>
    </location>
</feature>
<dbReference type="EMBL" id="CP047591">
    <property type="protein sequence ID" value="QHI71985.1"/>
    <property type="molecule type" value="Genomic_DNA"/>
</dbReference>
<dbReference type="PANTHER" id="PTHR21581">
    <property type="entry name" value="D-ALANYL-D-ALANINE CARBOXYPEPTIDASE"/>
    <property type="match status" value="1"/>
</dbReference>
<dbReference type="Pfam" id="PF00768">
    <property type="entry name" value="Peptidase_S11"/>
    <property type="match status" value="1"/>
</dbReference>
<comment type="similarity">
    <text evidence="3 15">Belongs to the peptidase S11 family.</text>
</comment>
<evidence type="ECO:0000256" key="8">
    <source>
        <dbReference type="ARBA" id="ARBA00022801"/>
    </source>
</evidence>
<name>A0A6P1MLW8_9FIRM</name>